<protein>
    <submittedName>
        <fullName evidence="1">Uncharacterized protein</fullName>
    </submittedName>
</protein>
<evidence type="ECO:0000313" key="1">
    <source>
        <dbReference type="EMBL" id="GBG10973.1"/>
    </source>
</evidence>
<organism evidence="1 2">
    <name type="scientific">Paenibacillus agaridevorans</name>
    <dbReference type="NCBI Taxonomy" id="171404"/>
    <lineage>
        <taxon>Bacteria</taxon>
        <taxon>Bacillati</taxon>
        <taxon>Bacillota</taxon>
        <taxon>Bacilli</taxon>
        <taxon>Bacillales</taxon>
        <taxon>Paenibacillaceae</taxon>
        <taxon>Paenibacillus</taxon>
    </lineage>
</organism>
<sequence>MLARGHGRTHKAEDAVAALRTVPERGKKRAANAGVAVPVSVRIKADRTEPILG</sequence>
<comment type="caution">
    <text evidence="1">The sequence shown here is derived from an EMBL/GenBank/DDBJ whole genome shotgun (WGS) entry which is preliminary data.</text>
</comment>
<proteinExistence type="predicted"/>
<gene>
    <name evidence="1" type="ORF">PAT3040_05747</name>
</gene>
<name>A0A2R5F3G3_9BACL</name>
<reference evidence="1 2" key="1">
    <citation type="submission" date="2017-08" db="EMBL/GenBank/DDBJ databases">
        <title>Substantial Increase in Enzyme Production by Combined Drug-Resistance Mutations in Paenibacillus agaridevorans.</title>
        <authorList>
            <person name="Tanaka Y."/>
            <person name="Funane K."/>
            <person name="Hosaka T."/>
            <person name="Shiwa Y."/>
            <person name="Fujita N."/>
            <person name="Miyazaki T."/>
            <person name="Yoshikawa H."/>
            <person name="Murakami K."/>
            <person name="Kasahara K."/>
            <person name="Inaoka T."/>
            <person name="Hiraga Y."/>
            <person name="Ochi K."/>
        </authorList>
    </citation>
    <scope>NUCLEOTIDE SEQUENCE [LARGE SCALE GENOMIC DNA]</scope>
    <source>
        <strain evidence="1 2">T-3040</strain>
    </source>
</reference>
<accession>A0A2R5F3G3</accession>
<dbReference type="EMBL" id="BDQX01000364">
    <property type="protein sequence ID" value="GBG10973.1"/>
    <property type="molecule type" value="Genomic_DNA"/>
</dbReference>
<dbReference type="AlphaFoldDB" id="A0A2R5F3G3"/>
<dbReference type="Proteomes" id="UP000245202">
    <property type="component" value="Unassembled WGS sequence"/>
</dbReference>
<evidence type="ECO:0000313" key="2">
    <source>
        <dbReference type="Proteomes" id="UP000245202"/>
    </source>
</evidence>
<keyword evidence="2" id="KW-1185">Reference proteome</keyword>